<protein>
    <submittedName>
        <fullName evidence="8">O-Antigen ligase</fullName>
    </submittedName>
</protein>
<proteinExistence type="predicted"/>
<feature type="transmembrane region" description="Helical" evidence="6">
    <location>
        <begin position="527"/>
        <end position="551"/>
    </location>
</feature>
<keyword evidence="4 6" id="KW-0472">Membrane</keyword>
<feature type="transmembrane region" description="Helical" evidence="6">
    <location>
        <begin position="46"/>
        <end position="65"/>
    </location>
</feature>
<feature type="transmembrane region" description="Helical" evidence="6">
    <location>
        <begin position="437"/>
        <end position="456"/>
    </location>
</feature>
<evidence type="ECO:0000256" key="1">
    <source>
        <dbReference type="ARBA" id="ARBA00004141"/>
    </source>
</evidence>
<feature type="transmembrane region" description="Helical" evidence="6">
    <location>
        <begin position="150"/>
        <end position="166"/>
    </location>
</feature>
<accession>A0A5C5YIS8</accession>
<feature type="transmembrane region" description="Helical" evidence="6">
    <location>
        <begin position="493"/>
        <end position="512"/>
    </location>
</feature>
<keyword evidence="3 6" id="KW-1133">Transmembrane helix</keyword>
<dbReference type="Gene3D" id="1.25.40.10">
    <property type="entry name" value="Tetratricopeptide repeat domain"/>
    <property type="match status" value="1"/>
</dbReference>
<feature type="transmembrane region" description="Helical" evidence="6">
    <location>
        <begin position="250"/>
        <end position="270"/>
    </location>
</feature>
<feature type="transmembrane region" description="Helical" evidence="6">
    <location>
        <begin position="77"/>
        <end position="97"/>
    </location>
</feature>
<feature type="region of interest" description="Disordered" evidence="5">
    <location>
        <begin position="1"/>
        <end position="40"/>
    </location>
</feature>
<evidence type="ECO:0000313" key="9">
    <source>
        <dbReference type="Proteomes" id="UP000318053"/>
    </source>
</evidence>
<name>A0A5C5YIS8_9BACT</name>
<evidence type="ECO:0000256" key="6">
    <source>
        <dbReference type="SAM" id="Phobius"/>
    </source>
</evidence>
<dbReference type="Pfam" id="PF04932">
    <property type="entry name" value="Wzy_C"/>
    <property type="match status" value="1"/>
</dbReference>
<feature type="transmembrane region" description="Helical" evidence="6">
    <location>
        <begin position="558"/>
        <end position="589"/>
    </location>
</feature>
<feature type="compositionally biased region" description="Basic and acidic residues" evidence="5">
    <location>
        <begin position="29"/>
        <end position="40"/>
    </location>
</feature>
<evidence type="ECO:0000256" key="2">
    <source>
        <dbReference type="ARBA" id="ARBA00022692"/>
    </source>
</evidence>
<feature type="transmembrane region" description="Helical" evidence="6">
    <location>
        <begin position="317"/>
        <end position="334"/>
    </location>
</feature>
<dbReference type="GO" id="GO:0016874">
    <property type="term" value="F:ligase activity"/>
    <property type="evidence" value="ECO:0007669"/>
    <property type="project" value="UniProtKB-KW"/>
</dbReference>
<evidence type="ECO:0000256" key="3">
    <source>
        <dbReference type="ARBA" id="ARBA00022989"/>
    </source>
</evidence>
<keyword evidence="9" id="KW-1185">Reference proteome</keyword>
<dbReference type="Proteomes" id="UP000318053">
    <property type="component" value="Unassembled WGS sequence"/>
</dbReference>
<comment type="subcellular location">
    <subcellularLocation>
        <location evidence="1">Membrane</location>
        <topology evidence="1">Multi-pass membrane protein</topology>
    </subcellularLocation>
</comment>
<dbReference type="SUPFAM" id="SSF48452">
    <property type="entry name" value="TPR-like"/>
    <property type="match status" value="1"/>
</dbReference>
<feature type="transmembrane region" description="Helical" evidence="6">
    <location>
        <begin position="341"/>
        <end position="362"/>
    </location>
</feature>
<feature type="domain" description="O-antigen ligase-related" evidence="7">
    <location>
        <begin position="300"/>
        <end position="444"/>
    </location>
</feature>
<dbReference type="GO" id="GO:0016020">
    <property type="term" value="C:membrane"/>
    <property type="evidence" value="ECO:0007669"/>
    <property type="project" value="UniProtKB-SubCell"/>
</dbReference>
<feature type="transmembrane region" description="Helical" evidence="6">
    <location>
        <begin position="109"/>
        <end position="130"/>
    </location>
</feature>
<dbReference type="PANTHER" id="PTHR37422">
    <property type="entry name" value="TEICHURONIC ACID BIOSYNTHESIS PROTEIN TUAE"/>
    <property type="match status" value="1"/>
</dbReference>
<evidence type="ECO:0000259" key="7">
    <source>
        <dbReference type="Pfam" id="PF04932"/>
    </source>
</evidence>
<reference evidence="8 9" key="1">
    <citation type="submission" date="2019-02" db="EMBL/GenBank/DDBJ databases">
        <title>Deep-cultivation of Planctomycetes and their phenomic and genomic characterization uncovers novel biology.</title>
        <authorList>
            <person name="Wiegand S."/>
            <person name="Jogler M."/>
            <person name="Boedeker C."/>
            <person name="Pinto D."/>
            <person name="Vollmers J."/>
            <person name="Rivas-Marin E."/>
            <person name="Kohn T."/>
            <person name="Peeters S.H."/>
            <person name="Heuer A."/>
            <person name="Rast P."/>
            <person name="Oberbeckmann S."/>
            <person name="Bunk B."/>
            <person name="Jeske O."/>
            <person name="Meyerdierks A."/>
            <person name="Storesund J.E."/>
            <person name="Kallscheuer N."/>
            <person name="Luecker S."/>
            <person name="Lage O.M."/>
            <person name="Pohl T."/>
            <person name="Merkel B.J."/>
            <person name="Hornburger P."/>
            <person name="Mueller R.-W."/>
            <person name="Bruemmer F."/>
            <person name="Labrenz M."/>
            <person name="Spormann A.M."/>
            <person name="Op Den Camp H."/>
            <person name="Overmann J."/>
            <person name="Amann R."/>
            <person name="Jetten M.S.M."/>
            <person name="Mascher T."/>
            <person name="Medema M.H."/>
            <person name="Devos D.P."/>
            <person name="Kaster A.-K."/>
            <person name="Ovreas L."/>
            <person name="Rohde M."/>
            <person name="Galperin M.Y."/>
            <person name="Jogler C."/>
        </authorList>
    </citation>
    <scope>NUCLEOTIDE SEQUENCE [LARGE SCALE GENOMIC DNA]</scope>
    <source>
        <strain evidence="8 9">CA85</strain>
    </source>
</reference>
<dbReference type="AlphaFoldDB" id="A0A5C5YIS8"/>
<feature type="transmembrane region" description="Helical" evidence="6">
    <location>
        <begin position="173"/>
        <end position="193"/>
    </location>
</feature>
<evidence type="ECO:0000313" key="8">
    <source>
        <dbReference type="EMBL" id="TWT74778.1"/>
    </source>
</evidence>
<comment type="caution">
    <text evidence="8">The sequence shown here is derived from an EMBL/GenBank/DDBJ whole genome shotgun (WGS) entry which is preliminary data.</text>
</comment>
<dbReference type="PANTHER" id="PTHR37422:SF13">
    <property type="entry name" value="LIPOPOLYSACCHARIDE BIOSYNTHESIS PROTEIN PA4999-RELATED"/>
    <property type="match status" value="1"/>
</dbReference>
<keyword evidence="8" id="KW-0436">Ligase</keyword>
<dbReference type="InterPro" id="IPR011990">
    <property type="entry name" value="TPR-like_helical_dom_sf"/>
</dbReference>
<gene>
    <name evidence="8" type="ORF">CA85_00630</name>
</gene>
<evidence type="ECO:0000256" key="5">
    <source>
        <dbReference type="SAM" id="MobiDB-lite"/>
    </source>
</evidence>
<feature type="transmembrane region" description="Helical" evidence="6">
    <location>
        <begin position="620"/>
        <end position="638"/>
    </location>
</feature>
<organism evidence="8 9">
    <name type="scientific">Allorhodopirellula solitaria</name>
    <dbReference type="NCBI Taxonomy" id="2527987"/>
    <lineage>
        <taxon>Bacteria</taxon>
        <taxon>Pseudomonadati</taxon>
        <taxon>Planctomycetota</taxon>
        <taxon>Planctomycetia</taxon>
        <taxon>Pirellulales</taxon>
        <taxon>Pirellulaceae</taxon>
        <taxon>Allorhodopirellula</taxon>
    </lineage>
</organism>
<feature type="compositionally biased region" description="Basic and acidic residues" evidence="5">
    <location>
        <begin position="1"/>
        <end position="11"/>
    </location>
</feature>
<dbReference type="InterPro" id="IPR051533">
    <property type="entry name" value="WaaL-like"/>
</dbReference>
<dbReference type="EMBL" id="SJPK01000001">
    <property type="protein sequence ID" value="TWT74778.1"/>
    <property type="molecule type" value="Genomic_DNA"/>
</dbReference>
<feature type="transmembrane region" description="Helical" evidence="6">
    <location>
        <begin position="290"/>
        <end position="311"/>
    </location>
</feature>
<evidence type="ECO:0000256" key="4">
    <source>
        <dbReference type="ARBA" id="ARBA00023136"/>
    </source>
</evidence>
<sequence>MHVDPPGDSRIDTQPAAEIVSRKSPLKTPENRRDDDRDNAGTRRNAYAIVGLGAAAAITVWTVYYPADSTALEQGHAMGATCMLMAWGLVAAMAMHLRPRLDARRASWWLDSSVLLLAGWILLAAWVTGGVFSSSVPTLGGDLRAGTNEAWWWIAAAGFLVTIRRVTTNVVRIRAVFGLLLGLGTLLAVHTLHQHYISLPETLREYLADPDAAFASLGLNAPPGSAARMVYENRMRDGGPTATFALANSLAGPLAMIATLGGGCLVSILASFRRHDDEITVTQPQRTLPAAIAAVAVLTAVFILTMVALFATGSRSGALSVIVVAVAATVLSVWPRSRRSVRIILASSVGLGVIVVMVWWFAGADSRLGQFAAGARETIELRLQYWLSTLVLLSDHPWFGAGPGNFQLVYQKYRDVAAHEMIAEPHNFIVETLACGGWIAGLLVTASLAAGLWFCCRKILSYAVPGEDVSPSLAQNGGCTADNSFPEHRTETLLAAAIASGAFFGLVVVWYYGISHDALPDFEAHQYAIPAAMIVMGAWWMITPILAAALGPSQCVKVAAAATACGLVHLCFSGGWTVPGVILIGIWFAGIATSVPTARVSPGSTTTASHAAAQRQLPSWSVGVVGGVLFLGFLFFSLRPILQTRAAMAVATEQFRTNRINQAESTLRSAIQNDPLAQDAPVWLASIENRKLMQSLIESPATSARHQQDAATAMEIAVARAGNDPAVLRAIGDLLLQRYQVAGRIDDLVQAEQIYGKAMELSPTQEAIVAQVSEIVRELTRRGLTPSGDSAEQLATRAETLGDSGDMVTRKLELQPILPARKIGPIALHSPVQESAEELLRGQPDSLTQ</sequence>
<keyword evidence="2 6" id="KW-0812">Transmembrane</keyword>
<dbReference type="InterPro" id="IPR007016">
    <property type="entry name" value="O-antigen_ligase-rel_domated"/>
</dbReference>